<dbReference type="EC" id="3.1.-.-" evidence="4"/>
<evidence type="ECO:0000256" key="1">
    <source>
        <dbReference type="ARBA" id="ARBA00005622"/>
    </source>
</evidence>
<proteinExistence type="inferred from homology"/>
<evidence type="ECO:0000256" key="3">
    <source>
        <dbReference type="SAM" id="SignalP"/>
    </source>
</evidence>
<comment type="similarity">
    <text evidence="1">Belongs to the esterase D family.</text>
</comment>
<dbReference type="EMBL" id="CP016094">
    <property type="protein sequence ID" value="AOS44322.1"/>
    <property type="molecule type" value="Genomic_DNA"/>
</dbReference>
<accession>A0A1D8ATW2</accession>
<dbReference type="Proteomes" id="UP000095228">
    <property type="component" value="Chromosome"/>
</dbReference>
<dbReference type="SUPFAM" id="SSF53474">
    <property type="entry name" value="alpha/beta-Hydrolases"/>
    <property type="match status" value="1"/>
</dbReference>
<dbReference type="InterPro" id="IPR052558">
    <property type="entry name" value="Siderophore_Hydrolase_D"/>
</dbReference>
<evidence type="ECO:0000256" key="2">
    <source>
        <dbReference type="ARBA" id="ARBA00022801"/>
    </source>
</evidence>
<gene>
    <name evidence="4" type="primary">besA_1</name>
    <name evidence="4" type="ORF">Verru16b_01383</name>
</gene>
<dbReference type="STRING" id="1838286.Verru16b_01383"/>
<dbReference type="PANTHER" id="PTHR40841">
    <property type="entry name" value="SIDEROPHORE TRIACETYLFUSARININE C ESTERASE"/>
    <property type="match status" value="1"/>
</dbReference>
<sequence>MNSHRSPVFGRRVGALLFTAILGASQCAQIATGHPVHRPGLPRLGADQVGTPVVLPQAVQFDFTSRLTGQDYRLYVSVPPRLQPGKRYPVLYVLDGYWYFHAAARSVPADPGDHLQPAIVVGLGYPTDKMDELLRRRTFDLVPPPPPGGAMAGVEPGTGGLDDFIRMLLEEVRPFVQDRYPVDSGRQAIFGMSNGGLAVLRMLFRHPQAFQTYIAASPAIFHHNRVILADEANFGAKLQALETTLRVLITTAVDEQYRGTDPVLLANDWRFVDNAAELADRLAGLNVAKLKVTYTSFSDENHKSVALSALSRGLRFALQTSQVKSDGP</sequence>
<organism evidence="4 5">
    <name type="scientific">Lacunisphaera limnophila</name>
    <dbReference type="NCBI Taxonomy" id="1838286"/>
    <lineage>
        <taxon>Bacteria</taxon>
        <taxon>Pseudomonadati</taxon>
        <taxon>Verrucomicrobiota</taxon>
        <taxon>Opitutia</taxon>
        <taxon>Opitutales</taxon>
        <taxon>Opitutaceae</taxon>
        <taxon>Lacunisphaera</taxon>
    </lineage>
</organism>
<dbReference type="Gene3D" id="3.40.50.1820">
    <property type="entry name" value="alpha/beta hydrolase"/>
    <property type="match status" value="1"/>
</dbReference>
<dbReference type="InterPro" id="IPR029058">
    <property type="entry name" value="AB_hydrolase_fold"/>
</dbReference>
<name>A0A1D8ATW2_9BACT</name>
<evidence type="ECO:0000313" key="4">
    <source>
        <dbReference type="EMBL" id="AOS44322.1"/>
    </source>
</evidence>
<evidence type="ECO:0000313" key="5">
    <source>
        <dbReference type="Proteomes" id="UP000095228"/>
    </source>
</evidence>
<protein>
    <submittedName>
        <fullName evidence="4">Ferri-bacillibactin esterase BesA</fullName>
        <ecNumber evidence="4">3.1.-.-</ecNumber>
    </submittedName>
</protein>
<dbReference type="GO" id="GO:0016788">
    <property type="term" value="F:hydrolase activity, acting on ester bonds"/>
    <property type="evidence" value="ECO:0007669"/>
    <property type="project" value="TreeGrafter"/>
</dbReference>
<feature type="chain" id="PRO_5009105152" evidence="3">
    <location>
        <begin position="31"/>
        <end position="328"/>
    </location>
</feature>
<feature type="signal peptide" evidence="3">
    <location>
        <begin position="1"/>
        <end position="30"/>
    </location>
</feature>
<dbReference type="AlphaFoldDB" id="A0A1D8ATW2"/>
<dbReference type="InterPro" id="IPR000801">
    <property type="entry name" value="Esterase-like"/>
</dbReference>
<keyword evidence="2 4" id="KW-0378">Hydrolase</keyword>
<keyword evidence="5" id="KW-1185">Reference proteome</keyword>
<dbReference type="Pfam" id="PF00756">
    <property type="entry name" value="Esterase"/>
    <property type="match status" value="1"/>
</dbReference>
<dbReference type="KEGG" id="obg:Verru16b_01383"/>
<reference evidence="4 5" key="1">
    <citation type="submission" date="2016-06" db="EMBL/GenBank/DDBJ databases">
        <title>Three novel species with peptidoglycan cell walls form the new genus Lacunisphaera gen. nov. in the family Opitutaceae of the verrucomicrobial subdivision 4.</title>
        <authorList>
            <person name="Rast P."/>
            <person name="Gloeckner I."/>
            <person name="Jogler M."/>
            <person name="Boedeker C."/>
            <person name="Jeske O."/>
            <person name="Wiegand S."/>
            <person name="Reinhardt R."/>
            <person name="Schumann P."/>
            <person name="Rohde M."/>
            <person name="Spring S."/>
            <person name="Gloeckner F.O."/>
            <person name="Jogler C."/>
        </authorList>
    </citation>
    <scope>NUCLEOTIDE SEQUENCE [LARGE SCALE GENOMIC DNA]</scope>
    <source>
        <strain evidence="4 5">IG16b</strain>
    </source>
</reference>
<keyword evidence="3" id="KW-0732">Signal</keyword>
<dbReference type="PANTHER" id="PTHR40841:SF2">
    <property type="entry name" value="SIDEROPHORE-DEGRADING ESTERASE (EUROFUNG)"/>
    <property type="match status" value="1"/>
</dbReference>